<dbReference type="InterPro" id="IPR011611">
    <property type="entry name" value="PfkB_dom"/>
</dbReference>
<dbReference type="OrthoDB" id="540205at2759"/>
<gene>
    <name evidence="5" type="ORF">OT_ostta01g01610</name>
</gene>
<dbReference type="EMBL" id="CAID01000001">
    <property type="protein sequence ID" value="CEF96581.1"/>
    <property type="molecule type" value="Genomic_DNA"/>
</dbReference>
<dbReference type="Gene3D" id="3.40.1190.20">
    <property type="match status" value="1"/>
</dbReference>
<feature type="repeat" description="ANK" evidence="3">
    <location>
        <begin position="412"/>
        <end position="444"/>
    </location>
</feature>
<accession>A0A090LXP7</accession>
<feature type="repeat" description="ANK" evidence="3">
    <location>
        <begin position="378"/>
        <end position="410"/>
    </location>
</feature>
<evidence type="ECO:0000256" key="1">
    <source>
        <dbReference type="ARBA" id="ARBA00022737"/>
    </source>
</evidence>
<keyword evidence="6" id="KW-1185">Reference proteome</keyword>
<dbReference type="SUPFAM" id="SSF53613">
    <property type="entry name" value="Ribokinase-like"/>
    <property type="match status" value="1"/>
</dbReference>
<protein>
    <submittedName>
        <fullName evidence="5">Unnamed product</fullName>
    </submittedName>
</protein>
<reference evidence="6" key="1">
    <citation type="journal article" date="2006" name="Proc. Natl. Acad. Sci. U.S.A.">
        <title>Genome analysis of the smallest free-living eukaryote Ostreococcus tauri unveils many unique features.</title>
        <authorList>
            <person name="Derelle E."/>
            <person name="Ferraz C."/>
            <person name="Rombauts S."/>
            <person name="Rouze P."/>
            <person name="Worden A.Z."/>
            <person name="Robbens S."/>
            <person name="Partensky F."/>
            <person name="Degroeve S."/>
            <person name="Echeynie S."/>
            <person name="Cooke R."/>
            <person name="Saeys Y."/>
            <person name="Wuyts J."/>
            <person name="Jabbari K."/>
            <person name="Bowler C."/>
            <person name="Panaud O."/>
            <person name="Piegu B."/>
            <person name="Ball S.G."/>
            <person name="Ral J.-P."/>
            <person name="Bouget F.-Y."/>
            <person name="Piganeau G."/>
            <person name="De Baets B."/>
            <person name="Picard A."/>
            <person name="Delseny M."/>
            <person name="Demaille J."/>
            <person name="Van de Peer Y."/>
            <person name="Moreau H."/>
        </authorList>
    </citation>
    <scope>NUCLEOTIDE SEQUENCE [LARGE SCALE GENOMIC DNA]</scope>
    <source>
        <strain evidence="6">OTTH 0595 / CCAP 157/2 / RCC745</strain>
    </source>
</reference>
<dbReference type="RefSeq" id="XP_022838172.1">
    <property type="nucleotide sequence ID" value="XM_022985275.1"/>
</dbReference>
<reference evidence="5 6" key="2">
    <citation type="journal article" date="2014" name="BMC Genomics">
        <title>An improved genome of the model marine alga Ostreococcus tauri unfolds by assessing Illumina de novo assemblies.</title>
        <authorList>
            <person name="Blanc-Mathieu R."/>
            <person name="Verhelst B."/>
            <person name="Derelle E."/>
            <person name="Rombauts S."/>
            <person name="Bouget F.Y."/>
            <person name="Carre I."/>
            <person name="Chateau A."/>
            <person name="Eyre-Walker A."/>
            <person name="Grimsley N."/>
            <person name="Moreau H."/>
            <person name="Piegu B."/>
            <person name="Rivals E."/>
            <person name="Schackwitz W."/>
            <person name="Van de Peer Y."/>
            <person name="Piganeau G."/>
        </authorList>
    </citation>
    <scope>NUCLEOTIDE SEQUENCE [LARGE SCALE GENOMIC DNA]</scope>
    <source>
        <strain evidence="6">OTTH 0595 / CCAP 157/2 / RCC745</strain>
    </source>
</reference>
<dbReference type="SUPFAM" id="SSF48403">
    <property type="entry name" value="Ankyrin repeat"/>
    <property type="match status" value="1"/>
</dbReference>
<evidence type="ECO:0000313" key="5">
    <source>
        <dbReference type="EMBL" id="CEF96581.1"/>
    </source>
</evidence>
<dbReference type="PROSITE" id="PS50297">
    <property type="entry name" value="ANK_REP_REGION"/>
    <property type="match status" value="7"/>
</dbReference>
<sequence length="741" mass="77654">MGATDDRRARGKAVVVAFEDVDLGDAIDLPGERAEETCARCARTRERLRRALPSSFEIPIATYVAASGGCETCVETSEGGVGTWDVPVVGFCGETALHAAARGGYEGIARRALDAGADADATRKDGSSVLMVAVRWCSTVNIVRMLLHKGVRVNADDLQGVTALHIAVRRRKSSFVRALLEAEDVDVHAQTINGDTPLHEAVGERDVDIIKLLLDAKADVHVRNKHGHTPISLAVENGLADVFVNELISPTSPESTGTYSTSSTAVNAMVKSCYAGHDKVVHCLVQHGVDVNGAFDARVNPSDEQRVMRGLTGLMAACMADKIDLVRALINYGADVNTRCDESVHFRGFSAIAFAADRGSLDIVRLLIENGAVVNTSDGCDPIIQASDRGHAEIVRFLIGHGSNVHATRPSDGLTAIALAAQNGHEPIVGNLLTHGAVMDVESLLHAALEEWSRRARGGGDDGVRIVKGGRTARVVAVLDGDGEIAACVADVEIVEEGVDSAWCASQANACRDARGMVLDGNLGQEAIETVKEMARKFNKWLWYEPVSVEKSTRILGGGVDDAARPLRGVTFCSPNAAELRELANGVRRGWAKGSPMSPCPFNPEFKFKNASEALDALASDVCTVLAAGCEHVVLTLGPLGVVVSSAPSDGEVSRATHTHVPAVRADVVSLVGAGDALVGGAVGALAEGASLLIAIARGVACASIACERAGAALLDVDANEMEKRAAIAFAGISILAPAVR</sequence>
<feature type="repeat" description="ANK" evidence="3">
    <location>
        <begin position="347"/>
        <end position="379"/>
    </location>
</feature>
<proteinExistence type="predicted"/>
<organism evidence="5 6">
    <name type="scientific">Ostreococcus tauri</name>
    <name type="common">Marine green alga</name>
    <dbReference type="NCBI Taxonomy" id="70448"/>
    <lineage>
        <taxon>Eukaryota</taxon>
        <taxon>Viridiplantae</taxon>
        <taxon>Chlorophyta</taxon>
        <taxon>Mamiellophyceae</taxon>
        <taxon>Mamiellales</taxon>
        <taxon>Bathycoccaceae</taxon>
        <taxon>Ostreococcus</taxon>
    </lineage>
</organism>
<keyword evidence="1" id="KW-0677">Repeat</keyword>
<dbReference type="PROSITE" id="PS50088">
    <property type="entry name" value="ANK_REPEAT"/>
    <property type="match status" value="8"/>
</dbReference>
<dbReference type="InterPro" id="IPR029056">
    <property type="entry name" value="Ribokinase-like"/>
</dbReference>
<dbReference type="InParanoid" id="A0A090LXP7"/>
<feature type="repeat" description="ANK" evidence="3">
    <location>
        <begin position="92"/>
        <end position="124"/>
    </location>
</feature>
<evidence type="ECO:0000256" key="2">
    <source>
        <dbReference type="ARBA" id="ARBA00023043"/>
    </source>
</evidence>
<dbReference type="InterPro" id="IPR002110">
    <property type="entry name" value="Ankyrin_rpt"/>
</dbReference>
<dbReference type="STRING" id="70448.A0A090LXP7"/>
<feature type="repeat" description="ANK" evidence="3">
    <location>
        <begin position="125"/>
        <end position="158"/>
    </location>
</feature>
<dbReference type="Pfam" id="PF00023">
    <property type="entry name" value="Ank"/>
    <property type="match status" value="1"/>
</dbReference>
<dbReference type="PANTHER" id="PTHR24166">
    <property type="entry name" value="ROLLING PEBBLES, ISOFORM B"/>
    <property type="match status" value="1"/>
</dbReference>
<evidence type="ECO:0000256" key="3">
    <source>
        <dbReference type="PROSITE-ProRule" id="PRU00023"/>
    </source>
</evidence>
<feature type="repeat" description="ANK" evidence="3">
    <location>
        <begin position="193"/>
        <end position="225"/>
    </location>
</feature>
<dbReference type="Pfam" id="PF00294">
    <property type="entry name" value="PfkB"/>
    <property type="match status" value="1"/>
</dbReference>
<dbReference type="PANTHER" id="PTHR24166:SF48">
    <property type="entry name" value="PROTEIN VAPYRIN"/>
    <property type="match status" value="1"/>
</dbReference>
<dbReference type="Pfam" id="PF13637">
    <property type="entry name" value="Ank_4"/>
    <property type="match status" value="1"/>
</dbReference>
<dbReference type="GeneID" id="9834966"/>
<dbReference type="Pfam" id="PF12796">
    <property type="entry name" value="Ank_2"/>
    <property type="match status" value="2"/>
</dbReference>
<dbReference type="KEGG" id="ota:OT_ostta01g01610"/>
<evidence type="ECO:0000259" key="4">
    <source>
        <dbReference type="Pfam" id="PF00294"/>
    </source>
</evidence>
<keyword evidence="2 3" id="KW-0040">ANK repeat</keyword>
<dbReference type="PRINTS" id="PR01415">
    <property type="entry name" value="ANKYRIN"/>
</dbReference>
<name>A0A090LXP7_OSTTA</name>
<dbReference type="Gene3D" id="1.25.40.20">
    <property type="entry name" value="Ankyrin repeat-containing domain"/>
    <property type="match status" value="5"/>
</dbReference>
<dbReference type="Proteomes" id="UP000009170">
    <property type="component" value="Unassembled WGS sequence"/>
</dbReference>
<dbReference type="SMART" id="SM00248">
    <property type="entry name" value="ANK"/>
    <property type="match status" value="10"/>
</dbReference>
<dbReference type="AlphaFoldDB" id="A0A090LXP7"/>
<dbReference type="InterPro" id="IPR036770">
    <property type="entry name" value="Ankyrin_rpt-contain_sf"/>
</dbReference>
<comment type="caution">
    <text evidence="5">The sequence shown here is derived from an EMBL/GenBank/DDBJ whole genome shotgun (WGS) entry which is preliminary data.</text>
</comment>
<evidence type="ECO:0000313" key="6">
    <source>
        <dbReference type="Proteomes" id="UP000009170"/>
    </source>
</evidence>
<dbReference type="InterPro" id="IPR050889">
    <property type="entry name" value="Dendritic_Spine_Reg/Scaffold"/>
</dbReference>
<feature type="domain" description="Carbohydrate kinase PfkB" evidence="4">
    <location>
        <begin position="462"/>
        <end position="713"/>
    </location>
</feature>
<feature type="repeat" description="ANK" evidence="3">
    <location>
        <begin position="159"/>
        <end position="181"/>
    </location>
</feature>
<feature type="repeat" description="ANK" evidence="3">
    <location>
        <begin position="309"/>
        <end position="341"/>
    </location>
</feature>